<evidence type="ECO:0000259" key="1">
    <source>
        <dbReference type="PROSITE" id="PS51186"/>
    </source>
</evidence>
<dbReference type="Proteomes" id="UP000076794">
    <property type="component" value="Chromosome"/>
</dbReference>
<accession>A0A168F5W9</accession>
<dbReference type="InterPro" id="IPR016181">
    <property type="entry name" value="Acyl_CoA_acyltransferase"/>
</dbReference>
<dbReference type="KEGG" id="ido:I598_1374"/>
<dbReference type="AlphaFoldDB" id="A0A168F5W9"/>
<dbReference type="CDD" id="cd04301">
    <property type="entry name" value="NAT_SF"/>
    <property type="match status" value="1"/>
</dbReference>
<dbReference type="STRING" id="1300344.I598_1374"/>
<keyword evidence="2" id="KW-0808">Transferase</keyword>
<sequence length="361" mass="39286">MIPANDGLSETLPARWTAVVPELADVPRLGELRGRQAEPFTGSAGFDTATVEAEVAGQMSWTRRQTVLKDADGVIRAWAHAHDRAAGRAVIGVEVDRTLPREVQDVVAAWCYAWLTEAAVDFARLREQPVTQLDAGAFAGDDVHRAWLTAAGFERARTWWQMSRPVTPDEAEPGALPAPKPGVTVRQVAHHDNGVPVAEELNTVHRVLEEAFRDHFNSYLESFPEFVQRLREDPGHRWNHWWLAFVDETDTAEGDGEPVAAGALVATVSSPDASGVEGTYVDYLGATPVARGRGVATAMLHAVVADAAARGRNRVGLEVDADSPTGAESLYVHLGWRTKYTTESWHRDVVVAEHGGETPDA</sequence>
<organism evidence="2 3">
    <name type="scientific">Isoptericola dokdonensis DS-3</name>
    <dbReference type="NCBI Taxonomy" id="1300344"/>
    <lineage>
        <taxon>Bacteria</taxon>
        <taxon>Bacillati</taxon>
        <taxon>Actinomycetota</taxon>
        <taxon>Actinomycetes</taxon>
        <taxon>Micrococcales</taxon>
        <taxon>Promicromonosporaceae</taxon>
        <taxon>Isoptericola</taxon>
    </lineage>
</organism>
<feature type="domain" description="N-acetyltransferase" evidence="1">
    <location>
        <begin position="183"/>
        <end position="357"/>
    </location>
</feature>
<dbReference type="InterPro" id="IPR000182">
    <property type="entry name" value="GNAT_dom"/>
</dbReference>
<reference evidence="2 3" key="1">
    <citation type="submission" date="2016-01" db="EMBL/GenBank/DDBJ databases">
        <title>Complete genome sequence of a soil Actinobacterium, Isoptericola dokdonensis DS-3.</title>
        <authorList>
            <person name="Kwon S.-K."/>
            <person name="Kim J.F."/>
        </authorList>
    </citation>
    <scope>NUCLEOTIDE SEQUENCE [LARGE SCALE GENOMIC DNA]</scope>
    <source>
        <strain evidence="2 3">DS-3</strain>
    </source>
</reference>
<keyword evidence="3" id="KW-1185">Reference proteome</keyword>
<dbReference type="EMBL" id="CP014209">
    <property type="protein sequence ID" value="ANC30932.1"/>
    <property type="molecule type" value="Genomic_DNA"/>
</dbReference>
<evidence type="ECO:0000313" key="2">
    <source>
        <dbReference type="EMBL" id="ANC30932.1"/>
    </source>
</evidence>
<dbReference type="PROSITE" id="PS51186">
    <property type="entry name" value="GNAT"/>
    <property type="match status" value="1"/>
</dbReference>
<dbReference type="Gene3D" id="3.40.630.30">
    <property type="match status" value="1"/>
</dbReference>
<name>A0A168F5W9_9MICO</name>
<dbReference type="PATRIC" id="fig|1300344.3.peg.1377"/>
<dbReference type="GO" id="GO:0016747">
    <property type="term" value="F:acyltransferase activity, transferring groups other than amino-acyl groups"/>
    <property type="evidence" value="ECO:0007669"/>
    <property type="project" value="InterPro"/>
</dbReference>
<protein>
    <submittedName>
        <fullName evidence="2">Acetyltransferase (GNAT) family protein</fullName>
    </submittedName>
</protein>
<gene>
    <name evidence="2" type="ORF">I598_1374</name>
</gene>
<dbReference type="Pfam" id="PF00583">
    <property type="entry name" value="Acetyltransf_1"/>
    <property type="match status" value="1"/>
</dbReference>
<proteinExistence type="predicted"/>
<evidence type="ECO:0000313" key="3">
    <source>
        <dbReference type="Proteomes" id="UP000076794"/>
    </source>
</evidence>
<dbReference type="RefSeq" id="WP_232314288.1">
    <property type="nucleotide sequence ID" value="NZ_CP014209.1"/>
</dbReference>
<dbReference type="SUPFAM" id="SSF55729">
    <property type="entry name" value="Acyl-CoA N-acyltransferases (Nat)"/>
    <property type="match status" value="1"/>
</dbReference>